<dbReference type="Pfam" id="PF00450">
    <property type="entry name" value="Peptidase_S10"/>
    <property type="match status" value="1"/>
</dbReference>
<keyword evidence="6" id="KW-0325">Glycoprotein</keyword>
<evidence type="ECO:0000256" key="2">
    <source>
        <dbReference type="ARBA" id="ARBA00022645"/>
    </source>
</evidence>
<feature type="chain" id="PRO_5002052293" evidence="7">
    <location>
        <begin position="17"/>
        <end position="466"/>
    </location>
</feature>
<reference evidence="8" key="1">
    <citation type="journal article" date="2014" name="PLoS ONE">
        <title>Transcriptome-Based Identification of ABC Transporters in the Western Tarnished Plant Bug Lygus hesperus.</title>
        <authorList>
            <person name="Hull J.J."/>
            <person name="Chaney K."/>
            <person name="Geib S.M."/>
            <person name="Fabrick J.A."/>
            <person name="Brent C.S."/>
            <person name="Walsh D."/>
            <person name="Lavine L.C."/>
        </authorList>
    </citation>
    <scope>NUCLEOTIDE SEQUENCE</scope>
</reference>
<evidence type="ECO:0000313" key="8">
    <source>
        <dbReference type="EMBL" id="JAG07723.1"/>
    </source>
</evidence>
<sequence length="466" mass="53225">MIGVLIHALLLAGWIAYTNIVVSHMDSRCECGKVLDRGPGQPLILTPYLKGNRREEGKEAARVPDILPGVESYSGFFTVNEKYDSNMFFWFFPTETGQKDAPVILWLQGGQGVSSLVGTFMENGPFRLLDGPTAIRNTYYWSENLNVLYIDNPVGAGFSFTKNDSGFPDSLEEVGEDLYSAVVQFFDLFPEYEKNEFFIAGESYGAKYVTALARRIHKDTAKSTKMNLVGISIGNGWIDPLRMVDYSNYLWNLGFIDLETYRIFSRIEENIRSLILSCKYVEASKALDEYIRGNVSIFTNVAELNQYFNYVNPTVTGNDKLLREFLNQPEIRDVIHVGHVEFGKQSADVRKHLEADVMKSVLLWLEQLMNHYRVLLYNGQLDVFCAYPTTMNYVEKMEWSGVEVYRAAERKLWHVVNDLAGYAKTARNFTEVLVRDAGHMVPADKPLWAQDMILHFTKNIPFDKQL</sequence>
<keyword evidence="3" id="KW-0645">Protease</keyword>
<dbReference type="GO" id="GO:0006508">
    <property type="term" value="P:proteolysis"/>
    <property type="evidence" value="ECO:0007669"/>
    <property type="project" value="UniProtKB-KW"/>
</dbReference>
<gene>
    <name evidence="8" type="primary">VCP_18</name>
    <name evidence="8" type="ORF">CM83_49873</name>
</gene>
<dbReference type="InterPro" id="IPR001563">
    <property type="entry name" value="Peptidase_S10"/>
</dbReference>
<dbReference type="GO" id="GO:0004185">
    <property type="term" value="F:serine-type carboxypeptidase activity"/>
    <property type="evidence" value="ECO:0007669"/>
    <property type="project" value="InterPro"/>
</dbReference>
<proteinExistence type="inferred from homology"/>
<evidence type="ECO:0000256" key="6">
    <source>
        <dbReference type="ARBA" id="ARBA00023180"/>
    </source>
</evidence>
<feature type="signal peptide" evidence="7">
    <location>
        <begin position="1"/>
        <end position="16"/>
    </location>
</feature>
<reference evidence="8" key="2">
    <citation type="submission" date="2014-07" db="EMBL/GenBank/DDBJ databases">
        <authorList>
            <person name="Hull J."/>
        </authorList>
    </citation>
    <scope>NUCLEOTIDE SEQUENCE</scope>
</reference>
<evidence type="ECO:0000256" key="5">
    <source>
        <dbReference type="ARBA" id="ARBA00022801"/>
    </source>
</evidence>
<accession>A0A0A9WMJ9</accession>
<comment type="similarity">
    <text evidence="1">Belongs to the peptidase S10 family.</text>
</comment>
<dbReference type="PROSITE" id="PS00560">
    <property type="entry name" value="CARBOXYPEPT_SER_HIS"/>
    <property type="match status" value="1"/>
</dbReference>
<protein>
    <submittedName>
        <fullName evidence="8">Venom serine carboxypeptidase</fullName>
    </submittedName>
</protein>
<dbReference type="InterPro" id="IPR029058">
    <property type="entry name" value="AB_hydrolase_fold"/>
</dbReference>
<keyword evidence="2 8" id="KW-0121">Carboxypeptidase</keyword>
<dbReference type="EMBL" id="GBHO01035881">
    <property type="protein sequence ID" value="JAG07723.1"/>
    <property type="molecule type" value="Transcribed_RNA"/>
</dbReference>
<dbReference type="PRINTS" id="PR00724">
    <property type="entry name" value="CRBOXYPTASEC"/>
</dbReference>
<keyword evidence="4 7" id="KW-0732">Signal</keyword>
<dbReference type="AlphaFoldDB" id="A0A0A9WMJ9"/>
<evidence type="ECO:0000256" key="4">
    <source>
        <dbReference type="ARBA" id="ARBA00022729"/>
    </source>
</evidence>
<evidence type="ECO:0000256" key="3">
    <source>
        <dbReference type="ARBA" id="ARBA00022670"/>
    </source>
</evidence>
<dbReference type="PANTHER" id="PTHR11802">
    <property type="entry name" value="SERINE PROTEASE FAMILY S10 SERINE CARBOXYPEPTIDASE"/>
    <property type="match status" value="1"/>
</dbReference>
<dbReference type="PANTHER" id="PTHR11802:SF472">
    <property type="entry name" value="SERINE CARBOXYPEPTIDASE CPVL-RELATED"/>
    <property type="match status" value="1"/>
</dbReference>
<organism evidence="8">
    <name type="scientific">Lygus hesperus</name>
    <name type="common">Western plant bug</name>
    <dbReference type="NCBI Taxonomy" id="30085"/>
    <lineage>
        <taxon>Eukaryota</taxon>
        <taxon>Metazoa</taxon>
        <taxon>Ecdysozoa</taxon>
        <taxon>Arthropoda</taxon>
        <taxon>Hexapoda</taxon>
        <taxon>Insecta</taxon>
        <taxon>Pterygota</taxon>
        <taxon>Neoptera</taxon>
        <taxon>Paraneoptera</taxon>
        <taxon>Hemiptera</taxon>
        <taxon>Heteroptera</taxon>
        <taxon>Panheteroptera</taxon>
        <taxon>Cimicomorpha</taxon>
        <taxon>Miridae</taxon>
        <taxon>Mirini</taxon>
        <taxon>Lygus</taxon>
    </lineage>
</organism>
<evidence type="ECO:0000256" key="1">
    <source>
        <dbReference type="ARBA" id="ARBA00009431"/>
    </source>
</evidence>
<dbReference type="SUPFAM" id="SSF53474">
    <property type="entry name" value="alpha/beta-Hydrolases"/>
    <property type="match status" value="1"/>
</dbReference>
<name>A0A0A9WMJ9_LYGHE</name>
<evidence type="ECO:0000256" key="7">
    <source>
        <dbReference type="SAM" id="SignalP"/>
    </source>
</evidence>
<dbReference type="InterPro" id="IPR033124">
    <property type="entry name" value="Ser_caboxypep_his_AS"/>
</dbReference>
<keyword evidence="5" id="KW-0378">Hydrolase</keyword>
<dbReference type="Gene3D" id="3.40.50.1820">
    <property type="entry name" value="alpha/beta hydrolase"/>
    <property type="match status" value="1"/>
</dbReference>